<evidence type="ECO:0000313" key="2">
    <source>
        <dbReference type="EnsemblPlants" id="PGSC0003DMT400087837"/>
    </source>
</evidence>
<proteinExistence type="predicted"/>
<dbReference type="Gramene" id="PGSC0003DMT400087837">
    <property type="protein sequence ID" value="PGSC0003DMT400087837"/>
    <property type="gene ID" value="PGSC0003DMG400037408"/>
</dbReference>
<evidence type="ECO:0000313" key="3">
    <source>
        <dbReference type="Proteomes" id="UP000011115"/>
    </source>
</evidence>
<dbReference type="Proteomes" id="UP000011115">
    <property type="component" value="Unassembled WGS sequence"/>
</dbReference>
<keyword evidence="3" id="KW-1185">Reference proteome</keyword>
<dbReference type="AlphaFoldDB" id="M1DEN4"/>
<evidence type="ECO:0000256" key="1">
    <source>
        <dbReference type="SAM" id="MobiDB-lite"/>
    </source>
</evidence>
<organism evidence="2 3">
    <name type="scientific">Solanum tuberosum</name>
    <name type="common">Potato</name>
    <dbReference type="NCBI Taxonomy" id="4113"/>
    <lineage>
        <taxon>Eukaryota</taxon>
        <taxon>Viridiplantae</taxon>
        <taxon>Streptophyta</taxon>
        <taxon>Embryophyta</taxon>
        <taxon>Tracheophyta</taxon>
        <taxon>Spermatophyta</taxon>
        <taxon>Magnoliopsida</taxon>
        <taxon>eudicotyledons</taxon>
        <taxon>Gunneridae</taxon>
        <taxon>Pentapetalae</taxon>
        <taxon>asterids</taxon>
        <taxon>lamiids</taxon>
        <taxon>Solanales</taxon>
        <taxon>Solanaceae</taxon>
        <taxon>Solanoideae</taxon>
        <taxon>Solaneae</taxon>
        <taxon>Solanum</taxon>
    </lineage>
</organism>
<feature type="region of interest" description="Disordered" evidence="1">
    <location>
        <begin position="83"/>
        <end position="102"/>
    </location>
</feature>
<dbReference type="InParanoid" id="M1DEN4"/>
<dbReference type="EnsemblPlants" id="PGSC0003DMT400087837">
    <property type="protein sequence ID" value="PGSC0003DMT400087837"/>
    <property type="gene ID" value="PGSC0003DMG400037408"/>
</dbReference>
<accession>M1DEN4</accession>
<sequence>MSSVSIHKLRRAKISVSFRFPSQAYVVLAFQLAYSYIQCIDANWPASYYDADTEFISKKFLSNSCLHVHHIIMPLRRAVRGRPARRNVEEQELPNAPEMQPQREVTNAEFREAIRMLSQVVTNQAG</sequence>
<reference evidence="2" key="2">
    <citation type="submission" date="2015-06" db="UniProtKB">
        <authorList>
            <consortium name="EnsemblPlants"/>
        </authorList>
    </citation>
    <scope>IDENTIFICATION</scope>
    <source>
        <strain evidence="2">DM1-3 516 R44</strain>
    </source>
</reference>
<reference evidence="3" key="1">
    <citation type="journal article" date="2011" name="Nature">
        <title>Genome sequence and analysis of the tuber crop potato.</title>
        <authorList>
            <consortium name="The Potato Genome Sequencing Consortium"/>
        </authorList>
    </citation>
    <scope>NUCLEOTIDE SEQUENCE [LARGE SCALE GENOMIC DNA]</scope>
    <source>
        <strain evidence="3">cv. DM1-3 516 R44</strain>
    </source>
</reference>
<dbReference type="HOGENOM" id="CLU_162314_1_0_1"/>
<name>M1DEN4_SOLTU</name>
<protein>
    <submittedName>
        <fullName evidence="2">Late blight resistance protein</fullName>
    </submittedName>
</protein>
<dbReference type="PaxDb" id="4113-PGSC0003DMT400087837"/>